<evidence type="ECO:0000256" key="4">
    <source>
        <dbReference type="ARBA" id="ARBA00018463"/>
    </source>
</evidence>
<evidence type="ECO:0000256" key="3">
    <source>
        <dbReference type="ARBA" id="ARBA00011396"/>
    </source>
</evidence>
<dbReference type="GO" id="GO:0006612">
    <property type="term" value="P:protein targeting to membrane"/>
    <property type="evidence" value="ECO:0007669"/>
    <property type="project" value="TreeGrafter"/>
</dbReference>
<sequence length="179" mass="20970">MSNRTTEMSQMRNGNNTTEKTPFETEVIILNQCRKLNGQIFIQRDYSKGLDVQFETEYPARLTEKVPRDVWESTITNINTIFSEAEAITTRSIFETVFGCMTCYASYLFLKSRYTAKLEKLQRVLDVENERIYHPVGFHIRNPMERGLRVLEIAHLMRQGETPRDEPEIQEPSRPSRTI</sequence>
<evidence type="ECO:0000256" key="1">
    <source>
        <dbReference type="ARBA" id="ARBA00004406"/>
    </source>
</evidence>
<evidence type="ECO:0000256" key="5">
    <source>
        <dbReference type="ARBA" id="ARBA00022824"/>
    </source>
</evidence>
<evidence type="ECO:0000313" key="9">
    <source>
        <dbReference type="Proteomes" id="UP000095282"/>
    </source>
</evidence>
<dbReference type="WBParaSite" id="Csp11.Scaffold630.g21236.t1">
    <property type="protein sequence ID" value="Csp11.Scaffold630.g21236.t1"/>
    <property type="gene ID" value="Csp11.Scaffold630.g21236"/>
</dbReference>
<dbReference type="eggNOG" id="KOG4069">
    <property type="taxonomic scope" value="Eukaryota"/>
</dbReference>
<keyword evidence="5" id="KW-0256">Endoplasmic reticulum</keyword>
<evidence type="ECO:0000256" key="6">
    <source>
        <dbReference type="ARBA" id="ARBA00023136"/>
    </source>
</evidence>
<proteinExistence type="inferred from homology"/>
<dbReference type="Pfam" id="PF10256">
    <property type="entry name" value="Erf4"/>
    <property type="match status" value="1"/>
</dbReference>
<feature type="region of interest" description="Disordered" evidence="7">
    <location>
        <begin position="159"/>
        <end position="179"/>
    </location>
</feature>
<dbReference type="GO" id="GO:0002178">
    <property type="term" value="C:palmitoyltransferase complex"/>
    <property type="evidence" value="ECO:0007669"/>
    <property type="project" value="TreeGrafter"/>
</dbReference>
<name>A0A1I7V0P8_9PELO</name>
<evidence type="ECO:0000259" key="8">
    <source>
        <dbReference type="Pfam" id="PF10256"/>
    </source>
</evidence>
<feature type="domain" description="Golgin subfamily A member 7/ERF4" evidence="8">
    <location>
        <begin position="40"/>
        <end position="152"/>
    </location>
</feature>
<evidence type="ECO:0000256" key="2">
    <source>
        <dbReference type="ARBA" id="ARBA00007732"/>
    </source>
</evidence>
<protein>
    <recommendedName>
        <fullName evidence="4">Ras modification protein ERF4</fullName>
    </recommendedName>
</protein>
<organism evidence="9 10">
    <name type="scientific">Caenorhabditis tropicalis</name>
    <dbReference type="NCBI Taxonomy" id="1561998"/>
    <lineage>
        <taxon>Eukaryota</taxon>
        <taxon>Metazoa</taxon>
        <taxon>Ecdysozoa</taxon>
        <taxon>Nematoda</taxon>
        <taxon>Chromadorea</taxon>
        <taxon>Rhabditida</taxon>
        <taxon>Rhabditina</taxon>
        <taxon>Rhabditomorpha</taxon>
        <taxon>Rhabditoidea</taxon>
        <taxon>Rhabditidae</taxon>
        <taxon>Peloderinae</taxon>
        <taxon>Caenorhabditis</taxon>
    </lineage>
</organism>
<accession>A0A1I7V0P8</accession>
<dbReference type="AlphaFoldDB" id="A0A1I7V0P8"/>
<dbReference type="InterPro" id="IPR019383">
    <property type="entry name" value="Golgin_A_7/ERF4"/>
</dbReference>
<dbReference type="Proteomes" id="UP000095282">
    <property type="component" value="Unplaced"/>
</dbReference>
<evidence type="ECO:0000313" key="10">
    <source>
        <dbReference type="WBParaSite" id="Csp11.Scaffold630.g21236.t1"/>
    </source>
</evidence>
<evidence type="ECO:0000256" key="7">
    <source>
        <dbReference type="SAM" id="MobiDB-lite"/>
    </source>
</evidence>
<comment type="subunit">
    <text evidence="3">Interacts with ERF2.</text>
</comment>
<dbReference type="PANTHER" id="PTHR13254:SF0">
    <property type="entry name" value="GOLGIN SUBFAMILY A MEMBER 7_ERF4 DOMAIN-CONTAINING PROTEIN"/>
    <property type="match status" value="1"/>
</dbReference>
<keyword evidence="9" id="KW-1185">Reference proteome</keyword>
<dbReference type="GO" id="GO:0005789">
    <property type="term" value="C:endoplasmic reticulum membrane"/>
    <property type="evidence" value="ECO:0007669"/>
    <property type="project" value="UniProtKB-SubCell"/>
</dbReference>
<comment type="similarity">
    <text evidence="2">Belongs to the ERF4 family.</text>
</comment>
<comment type="subcellular location">
    <subcellularLocation>
        <location evidence="1">Endoplasmic reticulum membrane</location>
        <topology evidence="1">Peripheral membrane protein</topology>
    </subcellularLocation>
</comment>
<keyword evidence="6" id="KW-0472">Membrane</keyword>
<reference evidence="10" key="1">
    <citation type="submission" date="2016-11" db="UniProtKB">
        <authorList>
            <consortium name="WormBaseParasite"/>
        </authorList>
    </citation>
    <scope>IDENTIFICATION</scope>
</reference>
<dbReference type="STRING" id="1561998.A0A1I7V0P8"/>
<dbReference type="PANTHER" id="PTHR13254">
    <property type="entry name" value="GOLGI AUTOANTIGEN, GOLGIN SUBFAMILY A, 7"/>
    <property type="match status" value="1"/>
</dbReference>
<dbReference type="InterPro" id="IPR051371">
    <property type="entry name" value="Ras_palmitoyltransferase"/>
</dbReference>